<dbReference type="CDD" id="cd00009">
    <property type="entry name" value="AAA"/>
    <property type="match status" value="1"/>
</dbReference>
<keyword evidence="7" id="KW-0067">ATP-binding</keyword>
<dbReference type="FunFam" id="1.10.8.60:FF:000010">
    <property type="entry name" value="RuvB-like helicase"/>
    <property type="match status" value="1"/>
</dbReference>
<evidence type="ECO:0000256" key="1">
    <source>
        <dbReference type="ARBA" id="ARBA00004123"/>
    </source>
</evidence>
<dbReference type="Pfam" id="PF12781">
    <property type="entry name" value="AAA_9"/>
    <property type="match status" value="1"/>
</dbReference>
<dbReference type="GO" id="GO:0045505">
    <property type="term" value="F:dynein intermediate chain binding"/>
    <property type="evidence" value="ECO:0007669"/>
    <property type="project" value="InterPro"/>
</dbReference>
<dbReference type="SUPFAM" id="SSF52540">
    <property type="entry name" value="P-loop containing nucleoside triphosphate hydrolases"/>
    <property type="match status" value="2"/>
</dbReference>
<dbReference type="GO" id="GO:0003678">
    <property type="term" value="F:DNA helicase activity"/>
    <property type="evidence" value="ECO:0007669"/>
    <property type="project" value="UniProtKB-EC"/>
</dbReference>
<comment type="caution">
    <text evidence="13">The sequence shown here is derived from an EMBL/GenBank/DDBJ whole genome shotgun (WGS) entry which is preliminary data.</text>
</comment>
<name>A0A9W6XFR6_9STRA</name>
<evidence type="ECO:0000256" key="4">
    <source>
        <dbReference type="ARBA" id="ARBA00022741"/>
    </source>
</evidence>
<dbReference type="Pfam" id="PF17852">
    <property type="entry name" value="Dynein_AAA_lid"/>
    <property type="match status" value="1"/>
</dbReference>
<dbReference type="Proteomes" id="UP001165121">
    <property type="component" value="Unassembled WGS sequence"/>
</dbReference>
<protein>
    <recommendedName>
        <fullName evidence="3">DNA helicase</fullName>
        <ecNumber evidence="3">3.6.4.12</ecNumber>
    </recommendedName>
</protein>
<dbReference type="Pfam" id="PF12780">
    <property type="entry name" value="AAA_8"/>
    <property type="match status" value="1"/>
</dbReference>
<dbReference type="Gene3D" id="1.20.920.20">
    <property type="match status" value="1"/>
</dbReference>
<dbReference type="Pfam" id="PF12777">
    <property type="entry name" value="MT"/>
    <property type="match status" value="1"/>
</dbReference>
<dbReference type="PANTHER" id="PTHR45703:SF36">
    <property type="entry name" value="DYNEIN HEAVY CHAIN, CYTOPLASMIC"/>
    <property type="match status" value="1"/>
</dbReference>
<dbReference type="GO" id="GO:0005524">
    <property type="term" value="F:ATP binding"/>
    <property type="evidence" value="ECO:0007669"/>
    <property type="project" value="UniProtKB-KW"/>
</dbReference>
<dbReference type="GO" id="GO:0007018">
    <property type="term" value="P:microtubule-based movement"/>
    <property type="evidence" value="ECO:0007669"/>
    <property type="project" value="InterPro"/>
</dbReference>
<evidence type="ECO:0000256" key="2">
    <source>
        <dbReference type="ARBA" id="ARBA00007519"/>
    </source>
</evidence>
<dbReference type="Pfam" id="PF17856">
    <property type="entry name" value="TIP49_C"/>
    <property type="match status" value="1"/>
</dbReference>
<dbReference type="Gene3D" id="1.20.920.30">
    <property type="match status" value="1"/>
</dbReference>
<dbReference type="InterPro" id="IPR035699">
    <property type="entry name" value="AAA_6"/>
</dbReference>
<dbReference type="InterPro" id="IPR026983">
    <property type="entry name" value="DHC"/>
</dbReference>
<dbReference type="Pfam" id="PF12774">
    <property type="entry name" value="AAA_6"/>
    <property type="match status" value="1"/>
</dbReference>
<keyword evidence="6" id="KW-0347">Helicase</keyword>
<evidence type="ECO:0000256" key="8">
    <source>
        <dbReference type="ARBA" id="ARBA00023054"/>
    </source>
</evidence>
<evidence type="ECO:0000256" key="10">
    <source>
        <dbReference type="SAM" id="Coils"/>
    </source>
</evidence>
<evidence type="ECO:0000256" key="9">
    <source>
        <dbReference type="ARBA" id="ARBA00023242"/>
    </source>
</evidence>
<keyword evidence="5" id="KW-0378">Hydrolase</keyword>
<feature type="domain" description="AAA+ ATPase" evidence="12">
    <location>
        <begin position="62"/>
        <end position="364"/>
    </location>
</feature>
<organism evidence="13 14">
    <name type="scientific">Phytophthora fragariaefolia</name>
    <dbReference type="NCBI Taxonomy" id="1490495"/>
    <lineage>
        <taxon>Eukaryota</taxon>
        <taxon>Sar</taxon>
        <taxon>Stramenopiles</taxon>
        <taxon>Oomycota</taxon>
        <taxon>Peronosporomycetes</taxon>
        <taxon>Peronosporales</taxon>
        <taxon>Peronosporaceae</taxon>
        <taxon>Phytophthora</taxon>
    </lineage>
</organism>
<dbReference type="InterPro" id="IPR013602">
    <property type="entry name" value="Dynein_heavy_linker"/>
</dbReference>
<keyword evidence="4" id="KW-0547">Nucleotide-binding</keyword>
<dbReference type="InterPro" id="IPR003593">
    <property type="entry name" value="AAA+_ATPase"/>
</dbReference>
<evidence type="ECO:0000256" key="3">
    <source>
        <dbReference type="ARBA" id="ARBA00012551"/>
    </source>
</evidence>
<evidence type="ECO:0000256" key="5">
    <source>
        <dbReference type="ARBA" id="ARBA00022801"/>
    </source>
</evidence>
<gene>
    <name evidence="13" type="ORF">Pfra01_001055100</name>
</gene>
<dbReference type="Pfam" id="PF03028">
    <property type="entry name" value="Dynein_heavy"/>
    <property type="match status" value="1"/>
</dbReference>
<dbReference type="GO" id="GO:0016787">
    <property type="term" value="F:hydrolase activity"/>
    <property type="evidence" value="ECO:0007669"/>
    <property type="project" value="UniProtKB-KW"/>
</dbReference>
<proteinExistence type="inferred from homology"/>
<dbReference type="Pfam" id="PF08393">
    <property type="entry name" value="DHC_N2"/>
    <property type="match status" value="1"/>
</dbReference>
<dbReference type="InterPro" id="IPR035706">
    <property type="entry name" value="AAA_9"/>
</dbReference>
<feature type="domain" description="AAA+ ATPase" evidence="12">
    <location>
        <begin position="2169"/>
        <end position="2269"/>
    </location>
</feature>
<feature type="region of interest" description="Disordered" evidence="11">
    <location>
        <begin position="3018"/>
        <end position="3039"/>
    </location>
</feature>
<dbReference type="OrthoDB" id="5593012at2759"/>
<keyword evidence="9" id="KW-0539">Nucleus</keyword>
<dbReference type="InterPro" id="IPR041048">
    <property type="entry name" value="RuvB-like_C"/>
</dbReference>
<dbReference type="Pfam" id="PF06068">
    <property type="entry name" value="TIP49"/>
    <property type="match status" value="1"/>
</dbReference>
<dbReference type="EC" id="3.6.4.12" evidence="3"/>
<dbReference type="Gene3D" id="1.20.58.1120">
    <property type="match status" value="1"/>
</dbReference>
<dbReference type="InterPro" id="IPR041466">
    <property type="entry name" value="Dynein_AAA5_ext"/>
</dbReference>
<reference evidence="13" key="1">
    <citation type="submission" date="2023-04" db="EMBL/GenBank/DDBJ databases">
        <title>Phytophthora fragariaefolia NBRC 109709.</title>
        <authorList>
            <person name="Ichikawa N."/>
            <person name="Sato H."/>
            <person name="Tonouchi N."/>
        </authorList>
    </citation>
    <scope>NUCLEOTIDE SEQUENCE</scope>
    <source>
        <strain evidence="13">NBRC 109709</strain>
    </source>
</reference>
<dbReference type="EMBL" id="BSXT01001029">
    <property type="protein sequence ID" value="GMF37561.1"/>
    <property type="molecule type" value="Genomic_DNA"/>
</dbReference>
<sequence length="5268" mass="591677">MKIEEVQSTAKSQRIAVHTHVKGLGLEADGSALPIGAGLVGQEKAREAAGIVVELIKSKKMAGRALLLAGAPGTGKTALALGISQELGPKVPFCPMVGSEVYSSEVKKTEILMENFRRAIGLRIKESKEVYEGEVTEMTPEETENPLGGYGKTISHVIVGLKTTKGSKQLRLDPSIYESLQKEKVSVGDIIYIEANNGSVKRVGRSDAYATEYDLEAEEYVPIPKGDVHKKKELIQDVTLHDLDIANARPQGGQDIMSMMGQMMKPKKTEITEKLRTEINKVVNRYIDQGVAELVPGVLFVDEVHMLDIECFTYLNRALESTLAPIVIFATNRGVCQIRGTDISSPHGVPLDLLDRMLIIRTMPYSVEEMVQIIKIRAEAESIKLTEDATVRLGEIGSQTSLRYSVQLLTPSRILAETQGRSEVSVDDIEETNDLFNDAKRSAHALAQTEGYLISIDAATPFPIGELITEDPAVTYDVSSHDYERVLTCVEVSVRLGQNPEPDKQFLSKFCIQVDSELPDPVLAAALPSTVPTSDLSVSTGARNRAASLIQLGEVFAFSFLEMASCCGSSVDAARAQEWLTMVIHKLGNAMSQCNRVCQVHTQVYTLTANSPMIFCCSGGAEHWRWCNRLHRPSNSAPPSSTQFGTSFLSGSNFSPSIQLNPVLDRSKGAPDFSFGPPNPRPPAGSLPLENRSSPRSTHLQKRNQRASSPLTNRVHVSAPSPLALLEERNAGGDTIMVQDSTNENYAPMLFDRLSRTLCVEPDQNVSCLLPSNRIGSNFTETAAFLMTEKSASQFGHTGQLTGGLTFVEKSVTRAMQSKRRKSLVSDPASEQRYFEYLSDDKLIDRCYLAPFPTELDTRVVASALKYIVGPSSENIDKVMEKAHQEFVDNYYASAKKAMLNYLLMRAVSRERLGIPQGVPAHALLPSKWKWGSSDGPNGCIGDLKTLVVKRQISSNVIPKRLKNINGFQPVSDRLPLPGVVHSKSVRRKRAHTKLMSLLVLSNQQVRTLRYMWHDLHSSVVLVDIPSTQALSDAIDPMDIIAFERVQLAYSAKMKSFVMENWYTKTKVMFENAIRAETFSIHTSEAAVNLRLRHLFDTVAAIMSLQIRSLIMKSIKAYVEFFERFGEINEENQEDSNLLRRERPTYSGLLTTLILQDGQIQFRDPLVDIPSRLLNVLHNIAKLFYNLGRIETQFDEPLILPNSSSPFLWNVASQEDDIVVATIRIRAIIEQNLLFLRKLQSDYDIFALTHRYVSSVDCFHLEENGELSDYRAEMERVQTTAMQLVIDNRHSQHLGLFSVDCRHVNIKLHSELAQWTVRLLQAFEQRTGRMNSELRQQYKEIAARLAKKPLDLYELVDSEEFVYLLKTSKLLELQDKGNIIKQRLRFLLFERENMHIGNIVIDTPVESPTGDLTNDNDALTTSVTGFRLSVDLLSSTAKTVKWRSHIEKLLKDAEILLVSERARIEAMFIAKRSRFQAEIDEFEGEVRGFAKKGDLRHAATYVVQLAKMKDNMHIFRQAMETIIKEEEKLQWKPTDFSKLDDIAEEMAPYEQLWKTVREFREMNSRWLRGNVFELPGKEALLTLQQMLMVVSNVSSVLLLNSAAAAITSETVRKQMTDFRENIRLIVAIQNPFMKERHMKAVSMLVGLDFIADETITLLKLLENGAFEMVNEIVDISSNATQEQQIERVLTEMADEWSGVGFELVPSKIHFSPGAVLAPFMPTENLTSEAWNVVIDKLSAKQIVSLREDHIVRLQTLSCMDHAGPFTDDIAIWQAFASDMGGIVEMLKLVEQLWRKLTPLFAAGIVEAQSKESQLFAEAAQIYLSIHASILRQSACKAYFPRAMAMKDFDTSSMSPSAALISKLNRCQELLETVKGGVRVGFESKRSSFARFYFLSDAELVTALALARVPGDATLWQALSRCFPGISGVQTNSANEITALLSCAGEPFPLGSPITTDDTPIPVWLAKLETSMSTILHASIRAACSDLPRKEFRKWCLIWPEQSLLAAIQYVWTLESEQAYQELNQRKAWTDLTSSLYRNLDAVCREVKVASYPHAKATLGNVILLLTQLRDVSSTVLGEMGGLWPQENLETKRELRRKSQQVELPRNLPSLTWIAQPRFYFIDSVLSVTVMSSAYLPYGLEYLGNGSTGILMTPLTLRCYHAIAQAASTMMKGVCVEGATGIGKSTICHQFARLCGRLYVTFQCANRKLSFDDLVSFVKATASSGAWLCMDNLQLLDMTAVSMVTMLCAQVMTSLAARHTQCTLVGDKVRLRKGGLFLLTLTTRDCIKMSSYSPPKKHVLQVARFFFRTIVVQSPDMEVLAEFELQCGQFVHTPKLAKLITVALTAYARGFELINTPTANTDEMKVLGANLVNLRQIKYVVRRAIELNHREKEHRRRTRNSILITQDVDESDEVSAPGEPISNDATAEAIATRDEERMEYRNVSQALRETLGSVVPSANLHLIDAVIRDFNAQALGRDLHMNKSTLRMSCGSSMLPNARLGILPTKKSLEDDVESYVRTHESSWKRFGVEFGLKAVQLLQTMRNHRVVVLSGDIQTGKTSLHSSLSRALTQIARKKAVERSGITRGHNFGIPDSETALVSPVRTVVVCPRSLMVDQLIDPGAEHPSHSVLHKLLNEAKVANKSDKLTQTWCTLDGDLDALWSEQLLYAAEEMQGNTPGYNRGLHLSSGKNLVIPEYIRLIMETMTLANASPSFISRVGVVCMNTDRRSMSGQGWENIYGIWKTERKAEFRGYATTIFAAMDTLMEENISATLSFVSTNFKCSYTGIERVQWMLAILHSGLRQSWQKFGSLASDKQRSTAIHCLFLQALVWGIGSTTDTVERHKFHLFLNDLILHGPKSEQSTLKRLVTLFFPSGTLIGSLPNIPGGVKTNSISGASPPLGRQTIYDYGFSIDFGLKWLPWPDLYTRWIQILLGSASNQLTTTDRLVDPGLSSDIPLSACLDHLLVPTVATSAAIYLSGHLLLANYPTCLSGPSDCGKSTCGSAWMMLCAALSRVQNPPTLLTPPSALDSPDSKARSDDEPATDAFSSILKVYAGFYTRASDILKHFESVLQQIRSERQDGFKRDSRGVGAYDVANDDTTQMTIEKTTSPLPQHGTHTVYVYVDDLHCFNSHCRMDSALELLRMLTEHHTLVDPFTNELTPCHNFLPFVTRQVSTTNLQRNPTESRLVRRFVPITLQPFSDSDLLSICESFQPSHHTPNAPCEGSPSLATSSGTSKITAGTITNEADQLRSIIIKASLRLIRLLTSSNDFTILQKDTAFNPFKLHYNFRVAQLFHIVKSICCDIRPTLVSTAKPAIARLWCHECSRILGDGIMECKESSSFHQRTIEIAMIAFSVTENTLFPAHSDVSGPTIQDWLANNLHYSFFGEATTSVEYQNGYHEVTDMSSVESAVERSMRMMHRDETILLDTAKSSEALEIVLCSYIVKHILRVSRLLRMNRKALLLLGNRGRKIVTITRLACYMCKRAPVVYHVQPQRERASQESRGGMRIDHSTSANAWIAVFRAAMLKCVRSHDTPAVFIVKDAYPDSTSYLYQVLDRFLGGHSVTPDIIAYEDLTDDILSIVYERSEQHRTSTPLSRTGSHRSVTVLQQASSVLRSKSTILDYFCEHVRQNLQIVIIFSPPSSFLVHQHSSSSSWASIMWRFPNIFKFCDISYVGAWPAYSLVAVARKCLYRSCLASNKEASMQISEGATQVYHTTMCFVDTCSHKSNPCVDKQDSASLDRSVMQVDVSLLVDHVSLFGLHYDQVEHAISVNLARYKAGLEFIDQTARILKVEQTQAELLLPEVQHRTELRRRMSGSLERDKITSEKLAKALELASFLVVTQRERLATVTKEYQDLIRDSSDRFDEMKDTLREFHEAFAVEEEQVGEDNKIDEDEHVETAVRTEDGHTECLEEIESLSEVDTRIESRYRIRRLVCKFTSLERIPSSIYQLSECLGVLLGIDPVEGHDDMDPDEIIMNYWKNVAAEMEKSAFWEKLMTFDVPSKISEKMVSTLLPICRSPDFDKALFASVHEIAGVLCEWVQKCTTFARDFILAEPKRAQLQREQELLKQAEAQVIKSKMDLYEQINSSRHTNAMRDLSEIERQRADEKLQDTTSLLHLTKTAWKVLSSTRKNWQKRYNSYLKFATHWKGDLLLATATVVYASVFTREARLHLYQQWRDALSTPLVPSPLRKPLHEVFLVRETDLSKMNLNGLPVNDISAQENAVIALHSYRLPLLIDPYGIATDWLKRHLSAQKPTIVSANQRTTDAEVWKEVETSIRHDSVLILTDVCKERLQNFHSFIGAKRRALFDAVNHDISTGNRNSDGYHCWCSSPVGVSGTETLTSDGASSGTEIEKVNSSLFSAPIFEFGSDACRIFFIYTDTNYPPTWLSEYLNQLTVIQFEMTPQFVESRALQKILESQGRLRELTEIRTLQQDIVICDEQIFGLEEELLDFFSTEQADQLYADNSKALRIVANRSALHTLESTKSEANAKIRVHWTSLANYTAVAKRCLDAVCAWREFDMARYYGSTEKTFALTWIWHLLVRAGEASSRTSNLDEVMACFTSYLHQYIVMNLPDEDRLLFRFLLAFRIWQRRMEELYATYDSVTADKINYHSRRSTDAEILGRLLALINTKMERNHHETCRPTTKSLLALRPTGMKAAAWSAVCFLAEASGDLRQFISGMESSEDGQFAWKALLNLGTHSSHDWEIPVPLNEFSRLCIVTAVHPHKLMREIENFSTQELQRMQTAPTPKTIDENTPSLPTVVATAAHTAVSDAPDRHCDLFYMWQYFSSSKSPLVVFCPPNIDFIQAVTNVAKQAGTSMSTTETIQLLLADKAAFNTMLIKAMEKGQWVVLPNLDIYDDQFAHLSSIYESLEDGRAHSDFRLWISITNKDGGSHQVSQAKFDKTRISRIASKREWGTGSVSLKRSLHHTFAILKSELEAFAIATALSEYEEQCMKQLGIFHALVTCRDHFPFAEWKANMEFGDPELYAAIQSLMTLKSEEQQVLPNPLSKQGVGTWTHVALRGVISSVYDASLEAPYDLSLIQSCLNLILNAWPTAQDDGHLHPTAIVAQMTIPEVVFVIEKLAVVPWISLVSSIPHLWTSESCGPLLSRDSVAESVPCSEGLWDPHYLRRDRHRQIVKQLATFISNQGCQVSSMFASNVFLPWMEVAHVLDLIATFKKNLEEVVMPHRGGEFEYRKPISALIYHERQVLEQIRAMILYDIGQLEMVSCLEVTGWGDACCRIANLPIRVSFCFRWPVDEYPLTLLPGSC</sequence>
<evidence type="ECO:0000313" key="14">
    <source>
        <dbReference type="Proteomes" id="UP001165121"/>
    </source>
</evidence>
<dbReference type="InterPro" id="IPR042222">
    <property type="entry name" value="Dynein_2_N"/>
</dbReference>
<dbReference type="FunFam" id="2.40.50.360:FF:000001">
    <property type="entry name" value="RuvB-like helicase"/>
    <property type="match status" value="1"/>
</dbReference>
<dbReference type="Gene3D" id="1.20.140.100">
    <property type="entry name" value="Dynein heavy chain, N-terminal domain 2"/>
    <property type="match status" value="1"/>
</dbReference>
<evidence type="ECO:0000259" key="12">
    <source>
        <dbReference type="SMART" id="SM00382"/>
    </source>
</evidence>
<dbReference type="Gene3D" id="3.20.180.20">
    <property type="entry name" value="Dynein heavy chain, N-terminal domain 2"/>
    <property type="match status" value="1"/>
</dbReference>
<comment type="subcellular location">
    <subcellularLocation>
        <location evidence="1">Nucleus</location>
    </subcellularLocation>
</comment>
<comment type="similarity">
    <text evidence="2">Belongs to the RuvB family.</text>
</comment>
<dbReference type="SMART" id="SM00382">
    <property type="entry name" value="AAA"/>
    <property type="match status" value="2"/>
</dbReference>
<dbReference type="Gene3D" id="3.40.50.300">
    <property type="entry name" value="P-loop containing nucleotide triphosphate hydrolases"/>
    <property type="match status" value="7"/>
</dbReference>
<dbReference type="Gene3D" id="2.40.50.360">
    <property type="entry name" value="RuvB-like helicase, domain II"/>
    <property type="match status" value="1"/>
</dbReference>
<feature type="region of interest" description="Disordered" evidence="11">
    <location>
        <begin position="666"/>
        <end position="716"/>
    </location>
</feature>
<evidence type="ECO:0000256" key="7">
    <source>
        <dbReference type="ARBA" id="ARBA00022840"/>
    </source>
</evidence>
<keyword evidence="8 10" id="KW-0175">Coiled coil</keyword>
<dbReference type="InterPro" id="IPR004273">
    <property type="entry name" value="Dynein_heavy_D6_P-loop"/>
</dbReference>
<dbReference type="InterPro" id="IPR042487">
    <property type="entry name" value="RuvBL1/2_DNA/RNA_bd_dom"/>
</dbReference>
<dbReference type="GO" id="GO:0030286">
    <property type="term" value="C:dynein complex"/>
    <property type="evidence" value="ECO:0007669"/>
    <property type="project" value="InterPro"/>
</dbReference>
<dbReference type="GO" id="GO:0008569">
    <property type="term" value="F:minus-end-directed microtubule motor activity"/>
    <property type="evidence" value="ECO:0007669"/>
    <property type="project" value="InterPro"/>
</dbReference>
<dbReference type="InterPro" id="IPR024743">
    <property type="entry name" value="Dynein_HC_stalk"/>
</dbReference>
<dbReference type="Gene3D" id="1.10.472.130">
    <property type="match status" value="1"/>
</dbReference>
<dbReference type="GO" id="GO:0005634">
    <property type="term" value="C:nucleus"/>
    <property type="evidence" value="ECO:0007669"/>
    <property type="project" value="UniProtKB-SubCell"/>
</dbReference>
<feature type="coiled-coil region" evidence="10">
    <location>
        <begin position="4051"/>
        <end position="4078"/>
    </location>
</feature>
<dbReference type="Gene3D" id="1.10.8.60">
    <property type="match status" value="1"/>
</dbReference>
<evidence type="ECO:0000256" key="11">
    <source>
        <dbReference type="SAM" id="MobiDB-lite"/>
    </source>
</evidence>
<dbReference type="InterPro" id="IPR024317">
    <property type="entry name" value="Dynein_heavy_chain_D4_dom"/>
</dbReference>
<accession>A0A9W6XFR6</accession>
<dbReference type="PANTHER" id="PTHR45703">
    <property type="entry name" value="DYNEIN HEAVY CHAIN"/>
    <property type="match status" value="1"/>
</dbReference>
<evidence type="ECO:0000313" key="13">
    <source>
        <dbReference type="EMBL" id="GMF37561.1"/>
    </source>
</evidence>
<dbReference type="GO" id="GO:0051959">
    <property type="term" value="F:dynein light intermediate chain binding"/>
    <property type="evidence" value="ECO:0007669"/>
    <property type="project" value="InterPro"/>
</dbReference>
<dbReference type="InterPro" id="IPR042228">
    <property type="entry name" value="Dynein_linker_3"/>
</dbReference>
<keyword evidence="14" id="KW-1185">Reference proteome</keyword>
<dbReference type="InterPro" id="IPR027417">
    <property type="entry name" value="P-loop_NTPase"/>
</dbReference>
<dbReference type="InterPro" id="IPR010339">
    <property type="entry name" value="TIP49_P-loop"/>
</dbReference>
<dbReference type="Gene3D" id="1.10.287.2620">
    <property type="match status" value="1"/>
</dbReference>
<evidence type="ECO:0000256" key="6">
    <source>
        <dbReference type="ARBA" id="ARBA00022806"/>
    </source>
</evidence>